<dbReference type="Pfam" id="PF00331">
    <property type="entry name" value="Glyco_hydro_10"/>
    <property type="match status" value="1"/>
</dbReference>
<dbReference type="GO" id="GO:0031176">
    <property type="term" value="F:endo-1,4-beta-xylanase activity"/>
    <property type="evidence" value="ECO:0007669"/>
    <property type="project" value="UniProtKB-EC"/>
</dbReference>
<dbReference type="PROSITE" id="PS51760">
    <property type="entry name" value="GH10_2"/>
    <property type="match status" value="1"/>
</dbReference>
<evidence type="ECO:0000256" key="2">
    <source>
        <dbReference type="ARBA" id="ARBA00007495"/>
    </source>
</evidence>
<gene>
    <name evidence="13" type="ORF">K8W24_13870</name>
</gene>
<comment type="catalytic activity">
    <reaction evidence="1 9">
        <text>Endohydrolysis of (1-&gt;4)-beta-D-xylosidic linkages in xylans.</text>
        <dbReference type="EC" id="3.2.1.8"/>
    </reaction>
</comment>
<keyword evidence="8 9" id="KW-0624">Polysaccharide degradation</keyword>
<dbReference type="EMBL" id="DYWO01000417">
    <property type="protein sequence ID" value="HJF50854.1"/>
    <property type="molecule type" value="Genomic_DNA"/>
</dbReference>
<comment type="caution">
    <text evidence="13">The sequence shown here is derived from an EMBL/GenBank/DDBJ whole genome shotgun (WGS) entry which is preliminary data.</text>
</comment>
<dbReference type="InterPro" id="IPR044846">
    <property type="entry name" value="GH10"/>
</dbReference>
<dbReference type="EC" id="3.2.1.8" evidence="9"/>
<evidence type="ECO:0000256" key="7">
    <source>
        <dbReference type="ARBA" id="ARBA00023295"/>
    </source>
</evidence>
<feature type="chain" id="PRO_5037265045" description="Beta-xylanase" evidence="11">
    <location>
        <begin position="25"/>
        <end position="392"/>
    </location>
</feature>
<accession>A0A921GRE3</accession>
<organism evidence="13 14">
    <name type="scientific">Brachybacterium paraconglomeratum</name>
    <dbReference type="NCBI Taxonomy" id="173362"/>
    <lineage>
        <taxon>Bacteria</taxon>
        <taxon>Bacillati</taxon>
        <taxon>Actinomycetota</taxon>
        <taxon>Actinomycetes</taxon>
        <taxon>Micrococcales</taxon>
        <taxon>Dermabacteraceae</taxon>
        <taxon>Brachybacterium</taxon>
    </lineage>
</organism>
<evidence type="ECO:0000256" key="10">
    <source>
        <dbReference type="SAM" id="MobiDB-lite"/>
    </source>
</evidence>
<evidence type="ECO:0000313" key="13">
    <source>
        <dbReference type="EMBL" id="HJF50854.1"/>
    </source>
</evidence>
<feature type="region of interest" description="Disordered" evidence="10">
    <location>
        <begin position="21"/>
        <end position="47"/>
    </location>
</feature>
<evidence type="ECO:0000256" key="3">
    <source>
        <dbReference type="ARBA" id="ARBA00022651"/>
    </source>
</evidence>
<keyword evidence="7 9" id="KW-0326">Glycosidase</keyword>
<evidence type="ECO:0000256" key="1">
    <source>
        <dbReference type="ARBA" id="ARBA00000681"/>
    </source>
</evidence>
<dbReference type="PANTHER" id="PTHR31490:SF88">
    <property type="entry name" value="BETA-XYLANASE"/>
    <property type="match status" value="1"/>
</dbReference>
<dbReference type="PANTHER" id="PTHR31490">
    <property type="entry name" value="GLYCOSYL HYDROLASE"/>
    <property type="match status" value="1"/>
</dbReference>
<keyword evidence="5 9" id="KW-0378">Hydrolase</keyword>
<evidence type="ECO:0000256" key="6">
    <source>
        <dbReference type="ARBA" id="ARBA00023277"/>
    </source>
</evidence>
<dbReference type="Proteomes" id="UP000775129">
    <property type="component" value="Unassembled WGS sequence"/>
</dbReference>
<sequence>MRRREILTAGAVATTMAAAAPAAAAPGRGGGPKKPPGNGQTKPPGLAKKDNLAFAAGGTLKIGCAVAGGGHHTDQDYPDPFTSDEPYREVLAAEFTSLSAENQMKWDHLRPAPDVYAFEDADAIMDFAEANGQVVRGHTLMWHNQNPAWLVEGDYSPEQLREILKDHITTVVSRYAGRMQQWDVVNEIFDDDAQLRLEGNIWFRELGTEIIADCFRWAHEADPDALLFFNDYNVDGINPKSDAYYTLIQDLLADGVPIHGFSTQGHLSIRYGFPGDLAENLQRFADLGLQTAITELDVRMDLPDGGEPTQAQLEQQADYYRRATEAALAVDGCDSLTLWGVLDKYSWVPGTFPGEGAATVLWDDFTRKPAYYAVQDALAEASGRGGHPALRR</sequence>
<evidence type="ECO:0000256" key="11">
    <source>
        <dbReference type="SAM" id="SignalP"/>
    </source>
</evidence>
<evidence type="ECO:0000256" key="4">
    <source>
        <dbReference type="ARBA" id="ARBA00022729"/>
    </source>
</evidence>
<dbReference type="PRINTS" id="PR00134">
    <property type="entry name" value="GLHYDRLASE10"/>
</dbReference>
<protein>
    <recommendedName>
        <fullName evidence="9">Beta-xylanase</fullName>
        <ecNumber evidence="9">3.2.1.8</ecNumber>
    </recommendedName>
</protein>
<dbReference type="SUPFAM" id="SSF51445">
    <property type="entry name" value="(Trans)glycosidases"/>
    <property type="match status" value="1"/>
</dbReference>
<feature type="compositionally biased region" description="Low complexity" evidence="10">
    <location>
        <begin position="36"/>
        <end position="45"/>
    </location>
</feature>
<proteinExistence type="inferred from homology"/>
<keyword evidence="3" id="KW-0858">Xylan degradation</keyword>
<dbReference type="SMART" id="SM00633">
    <property type="entry name" value="Glyco_10"/>
    <property type="match status" value="1"/>
</dbReference>
<evidence type="ECO:0000313" key="14">
    <source>
        <dbReference type="Proteomes" id="UP000775129"/>
    </source>
</evidence>
<name>A0A921GRE3_9MICO</name>
<feature type="domain" description="GH10" evidence="12">
    <location>
        <begin position="82"/>
        <end position="377"/>
    </location>
</feature>
<dbReference type="InterPro" id="IPR001000">
    <property type="entry name" value="GH10_dom"/>
</dbReference>
<keyword evidence="4 11" id="KW-0732">Signal</keyword>
<dbReference type="GO" id="GO:0045493">
    <property type="term" value="P:xylan catabolic process"/>
    <property type="evidence" value="ECO:0007669"/>
    <property type="project" value="UniProtKB-KW"/>
</dbReference>
<evidence type="ECO:0000256" key="5">
    <source>
        <dbReference type="ARBA" id="ARBA00022801"/>
    </source>
</evidence>
<reference evidence="13" key="1">
    <citation type="journal article" date="2021" name="PeerJ">
        <title>Extensive microbial diversity within the chicken gut microbiome revealed by metagenomics and culture.</title>
        <authorList>
            <person name="Gilroy R."/>
            <person name="Ravi A."/>
            <person name="Getino M."/>
            <person name="Pursley I."/>
            <person name="Horton D.L."/>
            <person name="Alikhan N.F."/>
            <person name="Baker D."/>
            <person name="Gharbi K."/>
            <person name="Hall N."/>
            <person name="Watson M."/>
            <person name="Adriaenssens E.M."/>
            <person name="Foster-Nyarko E."/>
            <person name="Jarju S."/>
            <person name="Secka A."/>
            <person name="Antonio M."/>
            <person name="Oren A."/>
            <person name="Chaudhuri R.R."/>
            <person name="La Ragione R."/>
            <person name="Hildebrand F."/>
            <person name="Pallen M.J."/>
        </authorList>
    </citation>
    <scope>NUCLEOTIDE SEQUENCE</scope>
    <source>
        <strain evidence="13">1647</strain>
    </source>
</reference>
<evidence type="ECO:0000256" key="9">
    <source>
        <dbReference type="RuleBase" id="RU361174"/>
    </source>
</evidence>
<dbReference type="AlphaFoldDB" id="A0A921GRE3"/>
<feature type="signal peptide" evidence="11">
    <location>
        <begin position="1"/>
        <end position="24"/>
    </location>
</feature>
<dbReference type="InterPro" id="IPR017853">
    <property type="entry name" value="GH"/>
</dbReference>
<keyword evidence="6 9" id="KW-0119">Carbohydrate metabolism</keyword>
<evidence type="ECO:0000256" key="8">
    <source>
        <dbReference type="ARBA" id="ARBA00023326"/>
    </source>
</evidence>
<reference evidence="13" key="2">
    <citation type="submission" date="2021-09" db="EMBL/GenBank/DDBJ databases">
        <authorList>
            <person name="Gilroy R."/>
        </authorList>
    </citation>
    <scope>NUCLEOTIDE SEQUENCE</scope>
    <source>
        <strain evidence="13">1647</strain>
    </source>
</reference>
<dbReference type="Gene3D" id="3.20.20.80">
    <property type="entry name" value="Glycosidases"/>
    <property type="match status" value="1"/>
</dbReference>
<comment type="similarity">
    <text evidence="2 9">Belongs to the glycosyl hydrolase 10 (cellulase F) family.</text>
</comment>
<evidence type="ECO:0000259" key="12">
    <source>
        <dbReference type="PROSITE" id="PS51760"/>
    </source>
</evidence>